<evidence type="ECO:0000313" key="2">
    <source>
        <dbReference type="Proteomes" id="UP000650524"/>
    </source>
</evidence>
<reference evidence="1 2" key="1">
    <citation type="submission" date="2020-08" db="EMBL/GenBank/DDBJ databases">
        <title>Bridging the membrane lipid divide: bacteria of the FCB group superphylum have the potential to synthesize archaeal ether lipids.</title>
        <authorList>
            <person name="Villanueva L."/>
            <person name="Von Meijenfeldt F.A.B."/>
            <person name="Westbye A.B."/>
            <person name="Yadav S."/>
            <person name="Hopmans E.C."/>
            <person name="Dutilh B.E."/>
            <person name="Sinninghe Damste J.S."/>
        </authorList>
    </citation>
    <scope>NUCLEOTIDE SEQUENCE [LARGE SCALE GENOMIC DNA]</scope>
    <source>
        <strain evidence="1">NIOZ-UU27</strain>
    </source>
</reference>
<accession>A0A8J6N2Q0</accession>
<gene>
    <name evidence="1" type="ORF">H8E19_13165</name>
</gene>
<comment type="caution">
    <text evidence="1">The sequence shown here is derived from an EMBL/GenBank/DDBJ whole genome shotgun (WGS) entry which is preliminary data.</text>
</comment>
<organism evidence="1 2">
    <name type="scientific">Candidatus Desulfacyla euxinica</name>
    <dbReference type="NCBI Taxonomy" id="2841693"/>
    <lineage>
        <taxon>Bacteria</taxon>
        <taxon>Deltaproteobacteria</taxon>
        <taxon>Candidatus Desulfacyla</taxon>
    </lineage>
</organism>
<sequence>MSAPFENTAILCGDYHQPRQMLAFQKYDAHKSIHDDKMAKDLGFFGASKERGLM</sequence>
<dbReference type="Proteomes" id="UP000650524">
    <property type="component" value="Unassembled WGS sequence"/>
</dbReference>
<proteinExistence type="predicted"/>
<dbReference type="EMBL" id="JACNJD010000275">
    <property type="protein sequence ID" value="MBC8178349.1"/>
    <property type="molecule type" value="Genomic_DNA"/>
</dbReference>
<name>A0A8J6N2Q0_9DELT</name>
<evidence type="ECO:0000313" key="1">
    <source>
        <dbReference type="EMBL" id="MBC8178349.1"/>
    </source>
</evidence>
<protein>
    <submittedName>
        <fullName evidence="1">Uncharacterized protein</fullName>
    </submittedName>
</protein>
<dbReference type="AlphaFoldDB" id="A0A8J6N2Q0"/>